<evidence type="ECO:0000256" key="2">
    <source>
        <dbReference type="SAM" id="Phobius"/>
    </source>
</evidence>
<feature type="domain" description="Acyltransferase 3" evidence="3">
    <location>
        <begin position="15"/>
        <end position="190"/>
    </location>
</feature>
<dbReference type="AlphaFoldDB" id="A0A117MP25"/>
<evidence type="ECO:0000313" key="5">
    <source>
        <dbReference type="Proteomes" id="UP000053244"/>
    </source>
</evidence>
<reference evidence="4 5" key="1">
    <citation type="submission" date="2015-10" db="EMBL/GenBank/DDBJ databases">
        <authorList>
            <person name="Gilbert D.G."/>
        </authorList>
    </citation>
    <scope>NUCLEOTIDE SEQUENCE [LARGE SCALE GENOMIC DNA]</scope>
    <source>
        <strain evidence="4 5">NRRL B-16712</strain>
    </source>
</reference>
<dbReference type="GO" id="GO:0000271">
    <property type="term" value="P:polysaccharide biosynthetic process"/>
    <property type="evidence" value="ECO:0007669"/>
    <property type="project" value="TreeGrafter"/>
</dbReference>
<evidence type="ECO:0000313" key="4">
    <source>
        <dbReference type="EMBL" id="KUL27967.1"/>
    </source>
</evidence>
<keyword evidence="2" id="KW-1133">Transmembrane helix</keyword>
<dbReference type="PANTHER" id="PTHR23028">
    <property type="entry name" value="ACETYLTRANSFERASE"/>
    <property type="match status" value="1"/>
</dbReference>
<protein>
    <recommendedName>
        <fullName evidence="3">Acyltransferase 3 domain-containing protein</fullName>
    </recommendedName>
</protein>
<dbReference type="Pfam" id="PF01757">
    <property type="entry name" value="Acyl_transf_3"/>
    <property type="match status" value="2"/>
</dbReference>
<dbReference type="InterPro" id="IPR050879">
    <property type="entry name" value="Acyltransferase_3"/>
</dbReference>
<feature type="region of interest" description="Disordered" evidence="1">
    <location>
        <begin position="416"/>
        <end position="442"/>
    </location>
</feature>
<feature type="transmembrane region" description="Helical" evidence="2">
    <location>
        <begin position="143"/>
        <end position="162"/>
    </location>
</feature>
<feature type="transmembrane region" description="Helical" evidence="2">
    <location>
        <begin position="339"/>
        <end position="361"/>
    </location>
</feature>
<keyword evidence="5" id="KW-1185">Reference proteome</keyword>
<dbReference type="GO" id="GO:0016020">
    <property type="term" value="C:membrane"/>
    <property type="evidence" value="ECO:0007669"/>
    <property type="project" value="TreeGrafter"/>
</dbReference>
<comment type="caution">
    <text evidence="4">The sequence shown here is derived from an EMBL/GenBank/DDBJ whole genome shotgun (WGS) entry which is preliminary data.</text>
</comment>
<gene>
    <name evidence="4" type="ORF">ADL15_33405</name>
</gene>
<accession>A0A117MP25</accession>
<dbReference type="Proteomes" id="UP000053244">
    <property type="component" value="Unassembled WGS sequence"/>
</dbReference>
<feature type="transmembrane region" description="Helical" evidence="2">
    <location>
        <begin position="198"/>
        <end position="217"/>
    </location>
</feature>
<feature type="transmembrane region" description="Helical" evidence="2">
    <location>
        <begin position="222"/>
        <end position="240"/>
    </location>
</feature>
<dbReference type="EMBL" id="LLZH01000293">
    <property type="protein sequence ID" value="KUL27967.1"/>
    <property type="molecule type" value="Genomic_DNA"/>
</dbReference>
<feature type="transmembrane region" description="Helical" evidence="2">
    <location>
        <begin position="20"/>
        <end position="40"/>
    </location>
</feature>
<evidence type="ECO:0000256" key="1">
    <source>
        <dbReference type="SAM" id="MobiDB-lite"/>
    </source>
</evidence>
<dbReference type="GO" id="GO:0016747">
    <property type="term" value="F:acyltransferase activity, transferring groups other than amino-acyl groups"/>
    <property type="evidence" value="ECO:0007669"/>
    <property type="project" value="InterPro"/>
</dbReference>
<organism evidence="4 5">
    <name type="scientific">Actinoplanes awajinensis subsp. mycoplanecinus</name>
    <dbReference type="NCBI Taxonomy" id="135947"/>
    <lineage>
        <taxon>Bacteria</taxon>
        <taxon>Bacillati</taxon>
        <taxon>Actinomycetota</taxon>
        <taxon>Actinomycetes</taxon>
        <taxon>Micromonosporales</taxon>
        <taxon>Micromonosporaceae</taxon>
        <taxon>Actinoplanes</taxon>
    </lineage>
</organism>
<feature type="transmembrane region" description="Helical" evidence="2">
    <location>
        <begin position="307"/>
        <end position="327"/>
    </location>
</feature>
<keyword evidence="2" id="KW-0812">Transmembrane</keyword>
<feature type="transmembrane region" description="Helical" evidence="2">
    <location>
        <begin position="373"/>
        <end position="394"/>
    </location>
</feature>
<feature type="transmembrane region" description="Helical" evidence="2">
    <location>
        <begin position="169"/>
        <end position="186"/>
    </location>
</feature>
<feature type="transmembrane region" description="Helical" evidence="2">
    <location>
        <begin position="282"/>
        <end position="301"/>
    </location>
</feature>
<feature type="transmembrane region" description="Helical" evidence="2">
    <location>
        <begin position="93"/>
        <end position="115"/>
    </location>
</feature>
<feature type="transmembrane region" description="Helical" evidence="2">
    <location>
        <begin position="252"/>
        <end position="270"/>
    </location>
</feature>
<name>A0A117MP25_9ACTN</name>
<evidence type="ECO:0000259" key="3">
    <source>
        <dbReference type="Pfam" id="PF01757"/>
    </source>
</evidence>
<feature type="transmembrane region" description="Helical" evidence="2">
    <location>
        <begin position="52"/>
        <end position="72"/>
    </location>
</feature>
<sequence length="442" mass="47656">MNAPVNTPPAALRLGWLDALRGFAALVVVLFHVSPYAIGAENHAVLGHYFDMGKFGVLLFFLVSGYVIPMSLERHGSPRRFWVGRVFRIYPAYLLSIVVFAGFVLAGMTTVPGALRRETVTGVLGHATMLQEFVGGRGLLRPFWTLSYEMTFYLVVVGLFVWGLHRLSALWAAGLLLVSVLVGTALPKNLFGAGLADHRMLALVLALLVGASLVAYLSGLRWAVLAAGLAGLCFVALPLLNGHPSKGASTNSSWQAAFMLAVMFAGTVIYRTQHGQISRWVAFPLLTAITVGVGLNTWLQVGGRFELYKWCTTAVAVAVAFGIAFAVRHRPVPHVMTWLGAVSYSLYLLHKLAVNAVVNVLPDTALDSLPGRAGTVVLILAVALGAAWLSYRYVELPGQQLGRRVQRYLDARLGPEQWRRPPASPAVPAPRTESTAPVPAAT</sequence>
<dbReference type="PANTHER" id="PTHR23028:SF131">
    <property type="entry name" value="BLR2367 PROTEIN"/>
    <property type="match status" value="1"/>
</dbReference>
<dbReference type="InterPro" id="IPR002656">
    <property type="entry name" value="Acyl_transf_3_dom"/>
</dbReference>
<keyword evidence="2" id="KW-0472">Membrane</keyword>
<feature type="domain" description="Acyltransferase 3" evidence="3">
    <location>
        <begin position="201"/>
        <end position="390"/>
    </location>
</feature>
<proteinExistence type="predicted"/>